<dbReference type="Proteomes" id="UP000706151">
    <property type="component" value="Unassembled WGS sequence"/>
</dbReference>
<reference evidence="2 3" key="1">
    <citation type="submission" date="2020-10" db="EMBL/GenBank/DDBJ databases">
        <title>Connecting structure to function with the recovery of over 1000 high-quality activated sludge metagenome-assembled genomes encoding full-length rRNA genes using long-read sequencing.</title>
        <authorList>
            <person name="Singleton C.M."/>
            <person name="Petriglieri F."/>
            <person name="Kristensen J.M."/>
            <person name="Kirkegaard R.H."/>
            <person name="Michaelsen T.Y."/>
            <person name="Andersen M.H."/>
            <person name="Karst S.M."/>
            <person name="Dueholm M.S."/>
            <person name="Nielsen P.H."/>
            <person name="Albertsen M."/>
        </authorList>
    </citation>
    <scope>NUCLEOTIDE SEQUENCE [LARGE SCALE GENOMIC DNA]</scope>
    <source>
        <strain evidence="2">Fred_18-Q3-R57-64_BAT3C.720</strain>
    </source>
</reference>
<comment type="caution">
    <text evidence="2">The sequence shown here is derived from an EMBL/GenBank/DDBJ whole genome shotgun (WGS) entry which is preliminary data.</text>
</comment>
<dbReference type="Pfam" id="PF13328">
    <property type="entry name" value="HD_4"/>
    <property type="match status" value="1"/>
</dbReference>
<dbReference type="SUPFAM" id="SSF109604">
    <property type="entry name" value="HD-domain/PDEase-like"/>
    <property type="match status" value="1"/>
</dbReference>
<name>A0A935W3H8_9PROT</name>
<dbReference type="InterPro" id="IPR003607">
    <property type="entry name" value="HD/PDEase_dom"/>
</dbReference>
<proteinExistence type="predicted"/>
<dbReference type="PANTHER" id="PTHR46246">
    <property type="entry name" value="GUANOSINE-3',5'-BIS(DIPHOSPHATE) 3'-PYROPHOSPHOHYDROLASE MESH1"/>
    <property type="match status" value="1"/>
</dbReference>
<dbReference type="EMBL" id="JADJOT010000002">
    <property type="protein sequence ID" value="MBK7952873.1"/>
    <property type="molecule type" value="Genomic_DNA"/>
</dbReference>
<dbReference type="CDD" id="cd00077">
    <property type="entry name" value="HDc"/>
    <property type="match status" value="1"/>
</dbReference>
<gene>
    <name evidence="2" type="ORF">IPK02_02270</name>
</gene>
<dbReference type="SMART" id="SM00471">
    <property type="entry name" value="HDc"/>
    <property type="match status" value="1"/>
</dbReference>
<dbReference type="PANTHER" id="PTHR46246:SF1">
    <property type="entry name" value="GUANOSINE-3',5'-BIS(DIPHOSPHATE) 3'-PYROPHOSPHOHYDROLASE MESH1"/>
    <property type="match status" value="1"/>
</dbReference>
<dbReference type="InterPro" id="IPR006674">
    <property type="entry name" value="HD_domain"/>
</dbReference>
<sequence>MDQLIAAIAFAADKHRDQRRTDTEKSPYINHPIALANLLANEAGIDDQRVLLAAILHDTIEDTDTTEQALARHFGKDVANIDIEVTDDKTFPKDERKRLQIEHASQLSRRARLVKLADKICNLRDIAASPPANWSVERKRAYFDWARAVVDGLRGVLAVDFWPGPTLGRQITLTLWWGCRQRTVTDRPLRMWRHRARHPSFQLLVGGEAVSAGCGRVLPQMLLLNNLGESRRGKAIRIPGVQRLIIGEEPGFVPQHDHDLGSRTACQAPLKGLCYPSTRPTPKQQTAGRRVA</sequence>
<protein>
    <submittedName>
        <fullName evidence="2">Bifunctional (P)ppGpp synthetase/guanosine-3',5'-bis(Diphosphate) 3'-pyrophosphohydrolase</fullName>
    </submittedName>
</protein>
<dbReference type="AlphaFoldDB" id="A0A935W3H8"/>
<dbReference type="InterPro" id="IPR052194">
    <property type="entry name" value="MESH1"/>
</dbReference>
<feature type="domain" description="HD" evidence="1">
    <location>
        <begin position="28"/>
        <end position="123"/>
    </location>
</feature>
<evidence type="ECO:0000313" key="2">
    <source>
        <dbReference type="EMBL" id="MBK7952873.1"/>
    </source>
</evidence>
<organism evidence="2 3">
    <name type="scientific">Candidatus Accumulibacter affinis</name>
    <dbReference type="NCBI Taxonomy" id="2954384"/>
    <lineage>
        <taxon>Bacteria</taxon>
        <taxon>Pseudomonadati</taxon>
        <taxon>Pseudomonadota</taxon>
        <taxon>Betaproteobacteria</taxon>
        <taxon>Candidatus Accumulibacter</taxon>
    </lineage>
</organism>
<dbReference type="Gene3D" id="1.10.3210.10">
    <property type="entry name" value="Hypothetical protein af1432"/>
    <property type="match status" value="1"/>
</dbReference>
<accession>A0A935W3H8</accession>
<evidence type="ECO:0000259" key="1">
    <source>
        <dbReference type="PROSITE" id="PS51831"/>
    </source>
</evidence>
<evidence type="ECO:0000313" key="3">
    <source>
        <dbReference type="Proteomes" id="UP000706151"/>
    </source>
</evidence>
<dbReference type="GO" id="GO:0008893">
    <property type="term" value="F:guanosine-3',5'-bis(diphosphate) 3'-diphosphatase activity"/>
    <property type="evidence" value="ECO:0007669"/>
    <property type="project" value="TreeGrafter"/>
</dbReference>
<dbReference type="PROSITE" id="PS51831">
    <property type="entry name" value="HD"/>
    <property type="match status" value="1"/>
</dbReference>